<feature type="region of interest" description="Disordered" evidence="1">
    <location>
        <begin position="405"/>
        <end position="425"/>
    </location>
</feature>
<protein>
    <submittedName>
        <fullName evidence="2">DUF885 domain-containing protein</fullName>
    </submittedName>
</protein>
<keyword evidence="3" id="KW-1185">Reference proteome</keyword>
<name>A0ABW9FFS2_9NOCA</name>
<accession>A0ABW9FFS2</accession>
<sequence>MEPDALVRDYLLLGLRFDRLEDGFVDAYTGDPALRRQVENESRPDPRRLVADARALRGELPGAGFTEERTRFLDAHLTALECSARKFAGEDIGFVDEVAAYFDVRIEPGSEDEYREAHRRMDAVLPGPGTLGERMEAHRAADRIPPERLAECVEAFNSALRDRVRAEYALPETERVDYEVVGDKPWSGFNYYLGDYRSTVAINSDLDQHMSHLPRLIAHESYPGHHTEHCRKEAGLVGAGQLEQTLFVVNTPQCLMAEGLADLALASIVGDGRSGAGGATHQSWGRWAQEIYADLGLRFDGERAEELSAASAGLLSVRQDAALLLHDRGADPDDVVAFLQRWTLSSPERAKQSLRFLSSPLWRAYISTYVEGYRLLGAWLDRAPVGPDRSARFRRLLDEPLTPGALRDELASADGAAVGTEQPRP</sequence>
<dbReference type="RefSeq" id="WP_420164119.1">
    <property type="nucleotide sequence ID" value="NZ_JBDLNV010000003.1"/>
</dbReference>
<gene>
    <name evidence="2" type="ORF">ABEU20_002121</name>
</gene>
<evidence type="ECO:0000313" key="3">
    <source>
        <dbReference type="Proteomes" id="UP001629745"/>
    </source>
</evidence>
<proteinExistence type="predicted"/>
<dbReference type="EMBL" id="JBDLNV010000003">
    <property type="protein sequence ID" value="MFM1723551.1"/>
    <property type="molecule type" value="Genomic_DNA"/>
</dbReference>
<evidence type="ECO:0000256" key="1">
    <source>
        <dbReference type="SAM" id="MobiDB-lite"/>
    </source>
</evidence>
<dbReference type="Proteomes" id="UP001629745">
    <property type="component" value="Unassembled WGS sequence"/>
</dbReference>
<organism evidence="2 3">
    <name type="scientific">Rhodococcus parequi</name>
    <dbReference type="NCBI Taxonomy" id="3137122"/>
    <lineage>
        <taxon>Bacteria</taxon>
        <taxon>Bacillati</taxon>
        <taxon>Actinomycetota</taxon>
        <taxon>Actinomycetes</taxon>
        <taxon>Mycobacteriales</taxon>
        <taxon>Nocardiaceae</taxon>
        <taxon>Rhodococcus</taxon>
    </lineage>
</organism>
<evidence type="ECO:0000313" key="2">
    <source>
        <dbReference type="EMBL" id="MFM1723551.1"/>
    </source>
</evidence>
<reference evidence="2 3" key="1">
    <citation type="submission" date="2023-11" db="EMBL/GenBank/DDBJ databases">
        <authorList>
            <person name="Val-Calvo J."/>
            <person name="Scortti M."/>
            <person name="Vazquez-Boland J."/>
        </authorList>
    </citation>
    <scope>NUCLEOTIDE SEQUENCE [LARGE SCALE GENOMIC DNA]</scope>
    <source>
        <strain evidence="2 3">PAM 2766</strain>
    </source>
</reference>
<comment type="caution">
    <text evidence="2">The sequence shown here is derived from an EMBL/GenBank/DDBJ whole genome shotgun (WGS) entry which is preliminary data.</text>
</comment>